<reference evidence="1 2" key="1">
    <citation type="journal article" date="2008" name="Nature">
        <title>The genome of Laccaria bicolor provides insights into mycorrhizal symbiosis.</title>
        <authorList>
            <person name="Martin F."/>
            <person name="Aerts A."/>
            <person name="Ahren D."/>
            <person name="Brun A."/>
            <person name="Danchin E.G.J."/>
            <person name="Duchaussoy F."/>
            <person name="Gibon J."/>
            <person name="Kohler A."/>
            <person name="Lindquist E."/>
            <person name="Pereda V."/>
            <person name="Salamov A."/>
            <person name="Shapiro H.J."/>
            <person name="Wuyts J."/>
            <person name="Blaudez D."/>
            <person name="Buee M."/>
            <person name="Brokstein P."/>
            <person name="Canbaeck B."/>
            <person name="Cohen D."/>
            <person name="Courty P.E."/>
            <person name="Coutinho P.M."/>
            <person name="Delaruelle C."/>
            <person name="Detter J.C."/>
            <person name="Deveau A."/>
            <person name="DiFazio S."/>
            <person name="Duplessis S."/>
            <person name="Fraissinet-Tachet L."/>
            <person name="Lucic E."/>
            <person name="Frey-Klett P."/>
            <person name="Fourrey C."/>
            <person name="Feussner I."/>
            <person name="Gay G."/>
            <person name="Grimwood J."/>
            <person name="Hoegger P.J."/>
            <person name="Jain P."/>
            <person name="Kilaru S."/>
            <person name="Labbe J."/>
            <person name="Lin Y.C."/>
            <person name="Legue V."/>
            <person name="Le Tacon F."/>
            <person name="Marmeisse R."/>
            <person name="Melayah D."/>
            <person name="Montanini B."/>
            <person name="Muratet M."/>
            <person name="Nehls U."/>
            <person name="Niculita-Hirzel H."/>
            <person name="Oudot-Le Secq M.P."/>
            <person name="Peter M."/>
            <person name="Quesneville H."/>
            <person name="Rajashekar B."/>
            <person name="Reich M."/>
            <person name="Rouhier N."/>
            <person name="Schmutz J."/>
            <person name="Yin T."/>
            <person name="Chalot M."/>
            <person name="Henrissat B."/>
            <person name="Kuees U."/>
            <person name="Lucas S."/>
            <person name="Van de Peer Y."/>
            <person name="Podila G.K."/>
            <person name="Polle A."/>
            <person name="Pukkila P.J."/>
            <person name="Richardson P.M."/>
            <person name="Rouze P."/>
            <person name="Sanders I.R."/>
            <person name="Stajich J.E."/>
            <person name="Tunlid A."/>
            <person name="Tuskan G."/>
            <person name="Grigoriev I.V."/>
        </authorList>
    </citation>
    <scope>NUCLEOTIDE SEQUENCE [LARGE SCALE GENOMIC DNA]</scope>
    <source>
        <strain evidence="2">S238N-H82 / ATCC MYA-4686</strain>
    </source>
</reference>
<dbReference type="EMBL" id="DS547134">
    <property type="protein sequence ID" value="EDR01966.1"/>
    <property type="molecule type" value="Genomic_DNA"/>
</dbReference>
<protein>
    <submittedName>
        <fullName evidence="1">Predicted protein</fullName>
    </submittedName>
</protein>
<dbReference type="RefSeq" id="XP_001887357.1">
    <property type="nucleotide sequence ID" value="XM_001887322.1"/>
</dbReference>
<dbReference type="Proteomes" id="UP000001194">
    <property type="component" value="Unassembled WGS sequence"/>
</dbReference>
<accession>B0DTT3</accession>
<dbReference type="AlphaFoldDB" id="B0DTT3"/>
<proteinExistence type="predicted"/>
<dbReference type="STRING" id="486041.B0DTT3"/>
<sequence>MAPHSYKSTFRSRVWRERVCVIRILNSTEGQENFGGVADSSIPGKQLEKRKGMGITSKILKRFNVEWTSRLSYTQTVQQTQRNGQRSEHVDEPIFRLTMCIDDTVSELKASIRRMVPRYDTLKKPLFYKLNKPMPIAPEDNLQQRIENEEKIKNCATLLAKSSDDLQDLFPKSDEVGYHRLHVIVKFPMAMINHPAKKLIYRAQFQDGSLLWKRQDLRSKVFHTVNLTYSDYENLEKCLSELYPDRQEKTYQAKMDGARSVKLDFLNSLPSINASNDNDDGDDIDDELHSLFPTTLEYLDLHSLGLKKLPPRMPSLLLIRQEYKVLSEMLDGLPTEAAHSTLITGQPGTVTGKTSYLYLHLVKCMIAGTPCLFQTFDGPVYHVSEFITEVRHWSGEPIIAICNANGDTSQPPQFILQNEKIQMIAASSPDAECARWLGKMSTWSVKKFFTKLWSPQELVLTGLFLHCNDLVYSRLQEATAYFGFNPRNCFYASSSPLIFTQIKATMLNEICRVSLRIRDFRSLFDDFSTTSSLYSGFEMSPKDDQRLLAEAQIAAVSPWALDNLFKRQLEADVSYNAYRSIMKAPKMGILRGQMFERQVLKFFAGLKENMPFRIRSLDDSMTSHWVYPGPTSCSSFYPLTFIQLLEVAVTLKKPLCLTMPNPLNFPAVASILYDPSQGFTGIQITSQTTHPVVVMGFKQIQKLYSRLVVGLGSSIPLGTRWRFIFVVPDDIAASFTKQPLGGGGTDNQGWLKSVDQYVLGLKEDMIWLKT</sequence>
<evidence type="ECO:0000313" key="2">
    <source>
        <dbReference type="Proteomes" id="UP000001194"/>
    </source>
</evidence>
<dbReference type="InParanoid" id="B0DTT3"/>
<keyword evidence="2" id="KW-1185">Reference proteome</keyword>
<name>B0DTT3_LACBS</name>
<organism evidence="2">
    <name type="scientific">Laccaria bicolor (strain S238N-H82 / ATCC MYA-4686)</name>
    <name type="common">Bicoloured deceiver</name>
    <name type="synonym">Laccaria laccata var. bicolor</name>
    <dbReference type="NCBI Taxonomy" id="486041"/>
    <lineage>
        <taxon>Eukaryota</taxon>
        <taxon>Fungi</taxon>
        <taxon>Dikarya</taxon>
        <taxon>Basidiomycota</taxon>
        <taxon>Agaricomycotina</taxon>
        <taxon>Agaricomycetes</taxon>
        <taxon>Agaricomycetidae</taxon>
        <taxon>Agaricales</taxon>
        <taxon>Agaricineae</taxon>
        <taxon>Hydnangiaceae</taxon>
        <taxon>Laccaria</taxon>
    </lineage>
</organism>
<evidence type="ECO:0000313" key="1">
    <source>
        <dbReference type="EMBL" id="EDR01966.1"/>
    </source>
</evidence>
<dbReference type="KEGG" id="lbc:LACBIDRAFT_332818"/>
<dbReference type="OrthoDB" id="2340858at2759"/>
<dbReference type="GeneID" id="6083049"/>
<gene>
    <name evidence="1" type="ORF">LACBIDRAFT_332818</name>
</gene>
<dbReference type="HOGENOM" id="CLU_016500_0_0_1"/>